<feature type="compositionally biased region" description="Polar residues" evidence="1">
    <location>
        <begin position="154"/>
        <end position="172"/>
    </location>
</feature>
<name>A0A6A5Z2X4_9PLEO</name>
<proteinExistence type="predicted"/>
<accession>A0A6A5Z2X4</accession>
<dbReference type="AlphaFoldDB" id="A0A6A5Z2X4"/>
<dbReference type="EMBL" id="ML977327">
    <property type="protein sequence ID" value="KAF2113782.1"/>
    <property type="molecule type" value="Genomic_DNA"/>
</dbReference>
<sequence length="172" mass="19114">MNDAHETPACPILSDSKSMTKLPVQHSQHPWMSENASTKTAIEAENDDKILIYHQKRRNSNNEKRRLPFESCYDSGRSDLLDVTRVFENNASMSFWYASIAASREIPSTSEAVRGREVRSGSVLVQDVMVDARFGGRNWFGIAGGVAGAEGRKSPTTGTQRGLYNSENDTRT</sequence>
<feature type="region of interest" description="Disordered" evidence="1">
    <location>
        <begin position="148"/>
        <end position="172"/>
    </location>
</feature>
<reference evidence="2" key="1">
    <citation type="journal article" date="2020" name="Stud. Mycol.">
        <title>101 Dothideomycetes genomes: a test case for predicting lifestyles and emergence of pathogens.</title>
        <authorList>
            <person name="Haridas S."/>
            <person name="Albert R."/>
            <person name="Binder M."/>
            <person name="Bloem J."/>
            <person name="Labutti K."/>
            <person name="Salamov A."/>
            <person name="Andreopoulos B."/>
            <person name="Baker S."/>
            <person name="Barry K."/>
            <person name="Bills G."/>
            <person name="Bluhm B."/>
            <person name="Cannon C."/>
            <person name="Castanera R."/>
            <person name="Culley D."/>
            <person name="Daum C."/>
            <person name="Ezra D."/>
            <person name="Gonzalez J."/>
            <person name="Henrissat B."/>
            <person name="Kuo A."/>
            <person name="Liang C."/>
            <person name="Lipzen A."/>
            <person name="Lutzoni F."/>
            <person name="Magnuson J."/>
            <person name="Mondo S."/>
            <person name="Nolan M."/>
            <person name="Ohm R."/>
            <person name="Pangilinan J."/>
            <person name="Park H.-J."/>
            <person name="Ramirez L."/>
            <person name="Alfaro M."/>
            <person name="Sun H."/>
            <person name="Tritt A."/>
            <person name="Yoshinaga Y."/>
            <person name="Zwiers L.-H."/>
            <person name="Turgeon B."/>
            <person name="Goodwin S."/>
            <person name="Spatafora J."/>
            <person name="Crous P."/>
            <person name="Grigoriev I."/>
        </authorList>
    </citation>
    <scope>NUCLEOTIDE SEQUENCE</scope>
    <source>
        <strain evidence="2">CBS 627.86</strain>
    </source>
</reference>
<organism evidence="2 3">
    <name type="scientific">Lophiotrema nucula</name>
    <dbReference type="NCBI Taxonomy" id="690887"/>
    <lineage>
        <taxon>Eukaryota</taxon>
        <taxon>Fungi</taxon>
        <taxon>Dikarya</taxon>
        <taxon>Ascomycota</taxon>
        <taxon>Pezizomycotina</taxon>
        <taxon>Dothideomycetes</taxon>
        <taxon>Pleosporomycetidae</taxon>
        <taxon>Pleosporales</taxon>
        <taxon>Lophiotremataceae</taxon>
        <taxon>Lophiotrema</taxon>
    </lineage>
</organism>
<keyword evidence="3" id="KW-1185">Reference proteome</keyword>
<evidence type="ECO:0000256" key="1">
    <source>
        <dbReference type="SAM" id="MobiDB-lite"/>
    </source>
</evidence>
<dbReference type="Proteomes" id="UP000799770">
    <property type="component" value="Unassembled WGS sequence"/>
</dbReference>
<protein>
    <submittedName>
        <fullName evidence="2">Uncharacterized protein</fullName>
    </submittedName>
</protein>
<evidence type="ECO:0000313" key="2">
    <source>
        <dbReference type="EMBL" id="KAF2113782.1"/>
    </source>
</evidence>
<evidence type="ECO:0000313" key="3">
    <source>
        <dbReference type="Proteomes" id="UP000799770"/>
    </source>
</evidence>
<gene>
    <name evidence="2" type="ORF">BDV96DRAFT_601256</name>
</gene>